<reference evidence="7 8" key="1">
    <citation type="submission" date="2021-01" db="EMBL/GenBank/DDBJ databases">
        <title>Genomic Encyclopedia of Type Strains, Phase IV (KMG-IV): sequencing the most valuable type-strain genomes for metagenomic binning, comparative biology and taxonomic classification.</title>
        <authorList>
            <person name="Goeker M."/>
        </authorList>
    </citation>
    <scope>NUCLEOTIDE SEQUENCE [LARGE SCALE GENOMIC DNA]</scope>
    <source>
        <strain evidence="7 8">DSM 100968</strain>
    </source>
</reference>
<comment type="subcellular location">
    <subcellularLocation>
        <location evidence="1">Membrane</location>
        <topology evidence="1">Multi-pass membrane protein</topology>
    </subcellularLocation>
</comment>
<sequence>MQSNKTETPQKWVGTFSRAVLVLLAVSILLAAVTLAFRYALPFLIAIALALLLNPVVAFVAKKTALPRGLASFVVLFAFFSVAIGLMLGLALALIKGITSLTKDMPYHLGALIGDLQTFFFAKLLPSWEQATHIFSGITEGQQKTVQLNLESMVATLMNFLNDLITHALQSLTQFVGSLPNTLLSAAFIFLASFFISKDADVLKARLSEWLIPTIRQPLSRVFQELKRTSVGFVRAQFLLVLLTMLTLLIGLLILRTGHAFIIALFAGLVDLIPYLGTGVIFIPWIIFQMLQHHYSLALALTSLYLAVVIQRQLLEPKILSQAIGLDPLVALISLYFGFRWLGFSGLVIGPLTVVVLKALYQTGTLAMIWRYIIKGNE</sequence>
<dbReference type="NCBIfam" id="TIGR02872">
    <property type="entry name" value="spore_ytvI"/>
    <property type="match status" value="1"/>
</dbReference>
<dbReference type="RefSeq" id="WP_205007269.1">
    <property type="nucleotide sequence ID" value="NZ_CBCRXA010000007.1"/>
</dbReference>
<keyword evidence="4 6" id="KW-1133">Transmembrane helix</keyword>
<proteinExistence type="inferred from homology"/>
<keyword evidence="3 6" id="KW-0812">Transmembrane</keyword>
<dbReference type="InterPro" id="IPR002549">
    <property type="entry name" value="AI-2E-like"/>
</dbReference>
<evidence type="ECO:0000256" key="6">
    <source>
        <dbReference type="SAM" id="Phobius"/>
    </source>
</evidence>
<keyword evidence="5 6" id="KW-0472">Membrane</keyword>
<evidence type="ECO:0000313" key="8">
    <source>
        <dbReference type="Proteomes" id="UP000823201"/>
    </source>
</evidence>
<feature type="transmembrane region" description="Helical" evidence="6">
    <location>
        <begin position="175"/>
        <end position="196"/>
    </location>
</feature>
<feature type="transmembrane region" description="Helical" evidence="6">
    <location>
        <begin position="343"/>
        <end position="361"/>
    </location>
</feature>
<keyword evidence="8" id="KW-1185">Reference proteome</keyword>
<name>A0ABS2QAR4_9BACL</name>
<feature type="transmembrane region" description="Helical" evidence="6">
    <location>
        <begin position="39"/>
        <end position="61"/>
    </location>
</feature>
<evidence type="ECO:0000256" key="4">
    <source>
        <dbReference type="ARBA" id="ARBA00022989"/>
    </source>
</evidence>
<evidence type="ECO:0000313" key="7">
    <source>
        <dbReference type="EMBL" id="MBM7658711.1"/>
    </source>
</evidence>
<feature type="transmembrane region" description="Helical" evidence="6">
    <location>
        <begin position="262"/>
        <end position="287"/>
    </location>
</feature>
<feature type="transmembrane region" description="Helical" evidence="6">
    <location>
        <begin position="236"/>
        <end position="255"/>
    </location>
</feature>
<dbReference type="Proteomes" id="UP000823201">
    <property type="component" value="Unassembled WGS sequence"/>
</dbReference>
<dbReference type="PANTHER" id="PTHR21716:SF68">
    <property type="entry name" value="TRANSPORT PROTEIN YTVI-RELATED"/>
    <property type="match status" value="1"/>
</dbReference>
<comment type="similarity">
    <text evidence="2">Belongs to the autoinducer-2 exporter (AI-2E) (TC 2.A.86) family.</text>
</comment>
<evidence type="ECO:0000256" key="3">
    <source>
        <dbReference type="ARBA" id="ARBA00022692"/>
    </source>
</evidence>
<organism evidence="7 8">
    <name type="scientific">Sporolactobacillus spathodeae</name>
    <dbReference type="NCBI Taxonomy" id="1465502"/>
    <lineage>
        <taxon>Bacteria</taxon>
        <taxon>Bacillati</taxon>
        <taxon>Bacillota</taxon>
        <taxon>Bacilli</taxon>
        <taxon>Bacillales</taxon>
        <taxon>Sporolactobacillaceae</taxon>
        <taxon>Sporolactobacillus</taxon>
    </lineage>
</organism>
<dbReference type="Pfam" id="PF01594">
    <property type="entry name" value="AI-2E_transport"/>
    <property type="match status" value="1"/>
</dbReference>
<accession>A0ABS2QAR4</accession>
<gene>
    <name evidence="7" type="ORF">JOC27_002173</name>
</gene>
<feature type="transmembrane region" description="Helical" evidence="6">
    <location>
        <begin position="12"/>
        <end position="33"/>
    </location>
</feature>
<comment type="caution">
    <text evidence="7">The sequence shown here is derived from an EMBL/GenBank/DDBJ whole genome shotgun (WGS) entry which is preliminary data.</text>
</comment>
<feature type="transmembrane region" description="Helical" evidence="6">
    <location>
        <begin position="293"/>
        <end position="310"/>
    </location>
</feature>
<evidence type="ECO:0000256" key="5">
    <source>
        <dbReference type="ARBA" id="ARBA00023136"/>
    </source>
</evidence>
<evidence type="ECO:0000256" key="2">
    <source>
        <dbReference type="ARBA" id="ARBA00009773"/>
    </source>
</evidence>
<dbReference type="EMBL" id="JAFBEV010000022">
    <property type="protein sequence ID" value="MBM7658711.1"/>
    <property type="molecule type" value="Genomic_DNA"/>
</dbReference>
<dbReference type="PANTHER" id="PTHR21716">
    <property type="entry name" value="TRANSMEMBRANE PROTEIN"/>
    <property type="match status" value="1"/>
</dbReference>
<protein>
    <submittedName>
        <fullName evidence="7">Sporulation integral membrane protein YtvI</fullName>
    </submittedName>
</protein>
<dbReference type="InterPro" id="IPR014227">
    <property type="entry name" value="YtvI-like"/>
</dbReference>
<evidence type="ECO:0000256" key="1">
    <source>
        <dbReference type="ARBA" id="ARBA00004141"/>
    </source>
</evidence>
<feature type="transmembrane region" description="Helical" evidence="6">
    <location>
        <begin position="73"/>
        <end position="95"/>
    </location>
</feature>